<evidence type="ECO:0000256" key="7">
    <source>
        <dbReference type="ARBA" id="ARBA00023136"/>
    </source>
</evidence>
<keyword evidence="3" id="KW-0813">Transport</keyword>
<evidence type="ECO:0000313" key="8">
    <source>
        <dbReference type="EMBL" id="URZ12773.1"/>
    </source>
</evidence>
<evidence type="ECO:0000256" key="6">
    <source>
        <dbReference type="ARBA" id="ARBA00022989"/>
    </source>
</evidence>
<proteinExistence type="inferred from homology"/>
<sequence>MLKEKTIISEKSQFYEGIKECMPTVLGYLSIGFACGVVSKASGLTILEIALMSIFVYAGSAQLVAAGMIASLASIPAVTIAIFFVNLRHLLMSASLAPYFKKNSYLKNFTVGVLMTDETFALAAVKGKNDKRIDYKWIMGANIIAYLNWLIATVLGAYFSTVIYDYKKFGLDFALPAMFIGLLVSSIKGNNEVKKGYISMAISAVIFILCVKFMSSNSSVMVAAILGAGVMIKKWI</sequence>
<protein>
    <submittedName>
        <fullName evidence="8">Uncharacterized protein</fullName>
    </submittedName>
</protein>
<keyword evidence="6" id="KW-1133">Transmembrane helix</keyword>
<comment type="subcellular location">
    <subcellularLocation>
        <location evidence="1">Cell membrane</location>
        <topology evidence="1">Multi-pass membrane protein</topology>
    </subcellularLocation>
</comment>
<evidence type="ECO:0000256" key="5">
    <source>
        <dbReference type="ARBA" id="ARBA00022692"/>
    </source>
</evidence>
<dbReference type="Proteomes" id="UP000190951">
    <property type="component" value="Chromosome"/>
</dbReference>
<dbReference type="AlphaFoldDB" id="A0A1S8KYW9"/>
<dbReference type="STRING" id="84029.CROST_39520"/>
<dbReference type="Pfam" id="PF03591">
    <property type="entry name" value="AzlC"/>
    <property type="match status" value="1"/>
</dbReference>
<dbReference type="InterPro" id="IPR011606">
    <property type="entry name" value="Brnchd-chn_aa_trnsp_permease"/>
</dbReference>
<dbReference type="PANTHER" id="PTHR34979">
    <property type="entry name" value="INNER MEMBRANE PROTEIN YGAZ"/>
    <property type="match status" value="1"/>
</dbReference>
<dbReference type="KEGG" id="crw:CROST_035180"/>
<evidence type="ECO:0000256" key="3">
    <source>
        <dbReference type="ARBA" id="ARBA00022448"/>
    </source>
</evidence>
<accession>A0A1S8KYW9</accession>
<keyword evidence="7" id="KW-0472">Membrane</keyword>
<comment type="similarity">
    <text evidence="2">Belongs to the AzlC family.</text>
</comment>
<dbReference type="PROSITE" id="PS51257">
    <property type="entry name" value="PROKAR_LIPOPROTEIN"/>
    <property type="match status" value="1"/>
</dbReference>
<dbReference type="RefSeq" id="WP_077834157.1">
    <property type="nucleotide sequence ID" value="NZ_CP096983.1"/>
</dbReference>
<dbReference type="GO" id="GO:1903785">
    <property type="term" value="P:L-valine transmembrane transport"/>
    <property type="evidence" value="ECO:0007669"/>
    <property type="project" value="TreeGrafter"/>
</dbReference>
<name>A0A1S8KYW9_9CLOT</name>
<keyword evidence="4" id="KW-1003">Cell membrane</keyword>
<evidence type="ECO:0000256" key="1">
    <source>
        <dbReference type="ARBA" id="ARBA00004651"/>
    </source>
</evidence>
<dbReference type="EMBL" id="CP096983">
    <property type="protein sequence ID" value="URZ12773.1"/>
    <property type="molecule type" value="Genomic_DNA"/>
</dbReference>
<keyword evidence="5" id="KW-0812">Transmembrane</keyword>
<evidence type="ECO:0000256" key="4">
    <source>
        <dbReference type="ARBA" id="ARBA00022475"/>
    </source>
</evidence>
<evidence type="ECO:0000313" key="9">
    <source>
        <dbReference type="Proteomes" id="UP000190951"/>
    </source>
</evidence>
<gene>
    <name evidence="8" type="ORF">CROST_035180</name>
</gene>
<evidence type="ECO:0000256" key="2">
    <source>
        <dbReference type="ARBA" id="ARBA00010735"/>
    </source>
</evidence>
<organism evidence="8 9">
    <name type="scientific">Clostridium felsineum</name>
    <dbReference type="NCBI Taxonomy" id="36839"/>
    <lineage>
        <taxon>Bacteria</taxon>
        <taxon>Bacillati</taxon>
        <taxon>Bacillota</taxon>
        <taxon>Clostridia</taxon>
        <taxon>Eubacteriales</taxon>
        <taxon>Clostridiaceae</taxon>
        <taxon>Clostridium</taxon>
    </lineage>
</organism>
<reference evidence="8 9" key="1">
    <citation type="submission" date="2022-04" db="EMBL/GenBank/DDBJ databases">
        <title>Genome sequence of C. roseum typestrain.</title>
        <authorList>
            <person name="Poehlein A."/>
            <person name="Schoch T."/>
            <person name="Duerre P."/>
            <person name="Daniel R."/>
        </authorList>
    </citation>
    <scope>NUCLEOTIDE SEQUENCE [LARGE SCALE GENOMIC DNA]</scope>
    <source>
        <strain evidence="8 9">DSM 7320</strain>
    </source>
</reference>
<dbReference type="PANTHER" id="PTHR34979:SF1">
    <property type="entry name" value="INNER MEMBRANE PROTEIN YGAZ"/>
    <property type="match status" value="1"/>
</dbReference>
<keyword evidence="9" id="KW-1185">Reference proteome</keyword>
<dbReference type="GO" id="GO:0005886">
    <property type="term" value="C:plasma membrane"/>
    <property type="evidence" value="ECO:0007669"/>
    <property type="project" value="UniProtKB-SubCell"/>
</dbReference>